<dbReference type="Proteomes" id="UP000320672">
    <property type="component" value="Chromosome"/>
</dbReference>
<dbReference type="OrthoDB" id="234896at2"/>
<dbReference type="GO" id="GO:0006508">
    <property type="term" value="P:proteolysis"/>
    <property type="evidence" value="ECO:0007669"/>
    <property type="project" value="InterPro"/>
</dbReference>
<feature type="domain" description="SGNH hydrolase-type esterase" evidence="3">
    <location>
        <begin position="326"/>
        <end position="495"/>
    </location>
</feature>
<feature type="signal peptide" evidence="1">
    <location>
        <begin position="1"/>
        <end position="30"/>
    </location>
</feature>
<dbReference type="AlphaFoldDB" id="A0A517MB39"/>
<keyword evidence="1" id="KW-0732">Signal</keyword>
<accession>A0A517MB39</accession>
<gene>
    <name evidence="4" type="ORF">FF011L_08220</name>
</gene>
<evidence type="ECO:0000313" key="4">
    <source>
        <dbReference type="EMBL" id="QDS92086.1"/>
    </source>
</evidence>
<evidence type="ECO:0000259" key="2">
    <source>
        <dbReference type="Pfam" id="PF00326"/>
    </source>
</evidence>
<keyword evidence="5" id="KW-1185">Reference proteome</keyword>
<organism evidence="4 5">
    <name type="scientific">Roseimaritima multifibrata</name>
    <dbReference type="NCBI Taxonomy" id="1930274"/>
    <lineage>
        <taxon>Bacteria</taxon>
        <taxon>Pseudomonadati</taxon>
        <taxon>Planctomycetota</taxon>
        <taxon>Planctomycetia</taxon>
        <taxon>Pirellulales</taxon>
        <taxon>Pirellulaceae</taxon>
        <taxon>Roseimaritima</taxon>
    </lineage>
</organism>
<dbReference type="SUPFAM" id="SSF52266">
    <property type="entry name" value="SGNH hydrolase"/>
    <property type="match status" value="1"/>
</dbReference>
<reference evidence="4 5" key="1">
    <citation type="submission" date="2019-02" db="EMBL/GenBank/DDBJ databases">
        <title>Deep-cultivation of Planctomycetes and their phenomic and genomic characterization uncovers novel biology.</title>
        <authorList>
            <person name="Wiegand S."/>
            <person name="Jogler M."/>
            <person name="Boedeker C."/>
            <person name="Pinto D."/>
            <person name="Vollmers J."/>
            <person name="Rivas-Marin E."/>
            <person name="Kohn T."/>
            <person name="Peeters S.H."/>
            <person name="Heuer A."/>
            <person name="Rast P."/>
            <person name="Oberbeckmann S."/>
            <person name="Bunk B."/>
            <person name="Jeske O."/>
            <person name="Meyerdierks A."/>
            <person name="Storesund J.E."/>
            <person name="Kallscheuer N."/>
            <person name="Luecker S."/>
            <person name="Lage O.M."/>
            <person name="Pohl T."/>
            <person name="Merkel B.J."/>
            <person name="Hornburger P."/>
            <person name="Mueller R.-W."/>
            <person name="Bruemmer F."/>
            <person name="Labrenz M."/>
            <person name="Spormann A.M."/>
            <person name="Op den Camp H."/>
            <person name="Overmann J."/>
            <person name="Amann R."/>
            <person name="Jetten M.S.M."/>
            <person name="Mascher T."/>
            <person name="Medema M.H."/>
            <person name="Devos D.P."/>
            <person name="Kaster A.-K."/>
            <person name="Ovreas L."/>
            <person name="Rohde M."/>
            <person name="Galperin M.Y."/>
            <person name="Jogler C."/>
        </authorList>
    </citation>
    <scope>NUCLEOTIDE SEQUENCE [LARGE SCALE GENOMIC DNA]</scope>
    <source>
        <strain evidence="4 5">FF011L</strain>
    </source>
</reference>
<proteinExistence type="predicted"/>
<keyword evidence="4" id="KW-0378">Hydrolase</keyword>
<dbReference type="InterPro" id="IPR036514">
    <property type="entry name" value="SGNH_hydro_sf"/>
</dbReference>
<dbReference type="InterPro" id="IPR001375">
    <property type="entry name" value="Peptidase_S9_cat"/>
</dbReference>
<dbReference type="EMBL" id="CP036262">
    <property type="protein sequence ID" value="QDS92086.1"/>
    <property type="molecule type" value="Genomic_DNA"/>
</dbReference>
<dbReference type="GO" id="GO:0004622">
    <property type="term" value="F:phosphatidylcholine lysophospholipase activity"/>
    <property type="evidence" value="ECO:0007669"/>
    <property type="project" value="TreeGrafter"/>
</dbReference>
<dbReference type="PANTHER" id="PTHR30383">
    <property type="entry name" value="THIOESTERASE 1/PROTEASE 1/LYSOPHOSPHOLIPASE L1"/>
    <property type="match status" value="1"/>
</dbReference>
<dbReference type="Gene3D" id="2.60.120.260">
    <property type="entry name" value="Galactose-binding domain-like"/>
    <property type="match status" value="1"/>
</dbReference>
<protein>
    <submittedName>
        <fullName evidence="4">Alpha/beta hydrolase family protein</fullName>
    </submittedName>
</protein>
<sequence length="674" mass="75307" precursor="true">MTVLFQSRCRLFALTLLVLGILGGFATIQAAEPVVAPDSETTAKRFDWKGTESKWEGFKRFDFQVDQHKAYVVAPETVAPGAPWVWRARFPGFHAEADKILLDRGFHVAHIDTANQLGSPRAMKTWDAFYQAMVSQGLAKQVALEGVSRGGLFVYAFAAQWPDRVACIYCDTPVCDMKSWPGGKGKGVGSASTWKTCLAEYGFSEAEALAYQGNPIDRLETIAAAKIPILHIVSLTDRVVPPEENTFILADRYRKLGGQMDIIEVAEGTEKSQGHHFTHPDPVRVADFIEAHATVLPNTNDYFELRGSLDNSRIQFERNKKGRVAFMGGSITEMKGWRERTQAYLRSRFPETEFEFIDAGISSTGSTPGSFRLMRDVLAAGDIDLFFEEAAVNDKHNFRQPTEIVRGMEGILRHARRANPKMDIVVMQFVDPYHMTDYRNGQTPKVIEQHQRVAKHYDVPTIQLAKEVTERIDANQFTWKEDFRDLHPSDYGHRLYASTIRRLLSTAWEPPLRDTATAVDHNMPQPIDPFSYDRGTMVPLESATDLQGFRIDPKCDPRANDIGGGVRKRFHDVPMLVGTSAGDSFALKFSGRGVGIFVAAGPDAGKISYQVDGGETKHLDLFTKWSGGLHIPWVHVLESELPEGEHVLRIQIDADHNEASKGTACRIVNLLVNE</sequence>
<dbReference type="Gene3D" id="3.40.50.1110">
    <property type="entry name" value="SGNH hydrolase"/>
    <property type="match status" value="1"/>
</dbReference>
<feature type="chain" id="PRO_5021939428" evidence="1">
    <location>
        <begin position="31"/>
        <end position="674"/>
    </location>
</feature>
<dbReference type="Pfam" id="PF00326">
    <property type="entry name" value="Peptidase_S9"/>
    <property type="match status" value="1"/>
</dbReference>
<dbReference type="SUPFAM" id="SSF53474">
    <property type="entry name" value="alpha/beta-Hydrolases"/>
    <property type="match status" value="1"/>
</dbReference>
<dbReference type="InterPro" id="IPR051532">
    <property type="entry name" value="Ester_Hydrolysis_Enzymes"/>
</dbReference>
<feature type="domain" description="Peptidase S9 prolyl oligopeptidase catalytic" evidence="2">
    <location>
        <begin position="131"/>
        <end position="262"/>
    </location>
</feature>
<dbReference type="CDD" id="cd00229">
    <property type="entry name" value="SGNH_hydrolase"/>
    <property type="match status" value="1"/>
</dbReference>
<dbReference type="GO" id="GO:0008236">
    <property type="term" value="F:serine-type peptidase activity"/>
    <property type="evidence" value="ECO:0007669"/>
    <property type="project" value="InterPro"/>
</dbReference>
<dbReference type="KEGG" id="rml:FF011L_08220"/>
<evidence type="ECO:0000313" key="5">
    <source>
        <dbReference type="Proteomes" id="UP000320672"/>
    </source>
</evidence>
<dbReference type="PANTHER" id="PTHR30383:SF28">
    <property type="entry name" value="LIPASE_ACYLHYDROLASE"/>
    <property type="match status" value="1"/>
</dbReference>
<dbReference type="InterPro" id="IPR013830">
    <property type="entry name" value="SGNH_hydro"/>
</dbReference>
<evidence type="ECO:0000256" key="1">
    <source>
        <dbReference type="SAM" id="SignalP"/>
    </source>
</evidence>
<dbReference type="Pfam" id="PF13472">
    <property type="entry name" value="Lipase_GDSL_2"/>
    <property type="match status" value="1"/>
</dbReference>
<evidence type="ECO:0000259" key="3">
    <source>
        <dbReference type="Pfam" id="PF13472"/>
    </source>
</evidence>
<dbReference type="InterPro" id="IPR029058">
    <property type="entry name" value="AB_hydrolase_fold"/>
</dbReference>
<dbReference type="RefSeq" id="WP_145350292.1">
    <property type="nucleotide sequence ID" value="NZ_CP036262.1"/>
</dbReference>
<dbReference type="Gene3D" id="3.40.50.1820">
    <property type="entry name" value="alpha/beta hydrolase"/>
    <property type="match status" value="1"/>
</dbReference>
<name>A0A517MB39_9BACT</name>